<organism evidence="4 5">
    <name type="scientific">Vibrio algarum</name>
    <dbReference type="NCBI Taxonomy" id="3020714"/>
    <lineage>
        <taxon>Bacteria</taxon>
        <taxon>Pseudomonadati</taxon>
        <taxon>Pseudomonadota</taxon>
        <taxon>Gammaproteobacteria</taxon>
        <taxon>Vibrionales</taxon>
        <taxon>Vibrionaceae</taxon>
        <taxon>Vibrio</taxon>
    </lineage>
</organism>
<dbReference type="Pfam" id="PF25954">
    <property type="entry name" value="Beta-barrel_RND_2"/>
    <property type="match status" value="1"/>
</dbReference>
<dbReference type="InterPro" id="IPR058792">
    <property type="entry name" value="Beta-barrel_RND_2"/>
</dbReference>
<name>A0ABT4YX23_9VIBR</name>
<dbReference type="EMBL" id="JAQLOI010000003">
    <property type="protein sequence ID" value="MDB1126132.1"/>
    <property type="molecule type" value="Genomic_DNA"/>
</dbReference>
<sequence>MTQSRISKNVLLALISLVVTTSVLSRQSFALETDLLNEAQLSCLLEPSMTLELSSSVQGVIKSIKPQRGDQVKKGQVVMTLDSSVEQAALDTVTARLEFASRKVKRNSDLIRKKLISENEHDEVLTEQRLAVFQMKEAKVRLAQRQTKTPISGVVVERLKETGEFVDETPFLKIVSLNPMHAEVVLPAEYYGSLQRGADVTLYTNSDEGFAGKIKIIDPIIDAASNTFAVTVELDNTKQRLAAGLRCRVSFTEKQ</sequence>
<dbReference type="Gene3D" id="2.40.50.100">
    <property type="match status" value="1"/>
</dbReference>
<comment type="similarity">
    <text evidence="1">Belongs to the membrane fusion protein (MFP) (TC 8.A.1) family.</text>
</comment>
<evidence type="ECO:0000259" key="2">
    <source>
        <dbReference type="Pfam" id="PF25954"/>
    </source>
</evidence>
<dbReference type="PANTHER" id="PTHR30469">
    <property type="entry name" value="MULTIDRUG RESISTANCE PROTEIN MDTA"/>
    <property type="match status" value="1"/>
</dbReference>
<evidence type="ECO:0000313" key="5">
    <source>
        <dbReference type="Proteomes" id="UP001210678"/>
    </source>
</evidence>
<dbReference type="PANTHER" id="PTHR30469:SF15">
    <property type="entry name" value="HLYD FAMILY OF SECRETION PROTEINS"/>
    <property type="match status" value="1"/>
</dbReference>
<dbReference type="InterPro" id="IPR058647">
    <property type="entry name" value="BSH_CzcB-like"/>
</dbReference>
<dbReference type="Pfam" id="PF25973">
    <property type="entry name" value="BSH_CzcB"/>
    <property type="match status" value="1"/>
</dbReference>
<accession>A0ABT4YX23</accession>
<gene>
    <name evidence="4" type="ORF">PGX00_21670</name>
</gene>
<evidence type="ECO:0000256" key="1">
    <source>
        <dbReference type="ARBA" id="ARBA00009477"/>
    </source>
</evidence>
<keyword evidence="5" id="KW-1185">Reference proteome</keyword>
<evidence type="ECO:0000313" key="4">
    <source>
        <dbReference type="EMBL" id="MDB1126132.1"/>
    </source>
</evidence>
<dbReference type="RefSeq" id="WP_272140484.1">
    <property type="nucleotide sequence ID" value="NZ_JAQLOI010000003.1"/>
</dbReference>
<feature type="domain" description="CusB-like beta-barrel" evidence="2">
    <location>
        <begin position="187"/>
        <end position="254"/>
    </location>
</feature>
<dbReference type="NCBIfam" id="TIGR01730">
    <property type="entry name" value="RND_mfp"/>
    <property type="match status" value="1"/>
</dbReference>
<reference evidence="4 5" key="1">
    <citation type="submission" date="2023-01" db="EMBL/GenBank/DDBJ databases">
        <title>Vibrio sp. KJ40-1 sp.nov, isolated from marine algae.</title>
        <authorList>
            <person name="Butt M."/>
            <person name="Kim J.M.J."/>
            <person name="Jeon C.O.C."/>
        </authorList>
    </citation>
    <scope>NUCLEOTIDE SEQUENCE [LARGE SCALE GENOMIC DNA]</scope>
    <source>
        <strain evidence="4 5">KJ40-1</strain>
    </source>
</reference>
<proteinExistence type="inferred from homology"/>
<dbReference type="Gene3D" id="1.10.287.470">
    <property type="entry name" value="Helix hairpin bin"/>
    <property type="match status" value="1"/>
</dbReference>
<comment type="caution">
    <text evidence="4">The sequence shown here is derived from an EMBL/GenBank/DDBJ whole genome shotgun (WGS) entry which is preliminary data.</text>
</comment>
<feature type="domain" description="CzcB-like barrel-sandwich hybrid" evidence="3">
    <location>
        <begin position="52"/>
        <end position="169"/>
    </location>
</feature>
<protein>
    <submittedName>
        <fullName evidence="4">Efflux RND transporter periplasmic adaptor subunit</fullName>
    </submittedName>
</protein>
<evidence type="ECO:0000259" key="3">
    <source>
        <dbReference type="Pfam" id="PF25973"/>
    </source>
</evidence>
<dbReference type="Gene3D" id="2.40.30.170">
    <property type="match status" value="1"/>
</dbReference>
<dbReference type="InterPro" id="IPR006143">
    <property type="entry name" value="RND_pump_MFP"/>
</dbReference>
<dbReference type="Proteomes" id="UP001210678">
    <property type="component" value="Unassembled WGS sequence"/>
</dbReference>
<dbReference type="SUPFAM" id="SSF111369">
    <property type="entry name" value="HlyD-like secretion proteins"/>
    <property type="match status" value="1"/>
</dbReference>